<dbReference type="OrthoDB" id="79118at2"/>
<dbReference type="InterPro" id="IPR005119">
    <property type="entry name" value="LysR_subst-bd"/>
</dbReference>
<dbReference type="PROSITE" id="PS50931">
    <property type="entry name" value="HTH_LYSR"/>
    <property type="match status" value="1"/>
</dbReference>
<dbReference type="PANTHER" id="PTHR30346:SF0">
    <property type="entry name" value="HCA OPERON TRANSCRIPTIONAL ACTIVATOR HCAR"/>
    <property type="match status" value="1"/>
</dbReference>
<keyword evidence="8" id="KW-1185">Reference proteome</keyword>
<feature type="region of interest" description="Disordered" evidence="5">
    <location>
        <begin position="322"/>
        <end position="360"/>
    </location>
</feature>
<keyword evidence="4" id="KW-0804">Transcription</keyword>
<dbReference type="Pfam" id="PF00126">
    <property type="entry name" value="HTH_1"/>
    <property type="match status" value="1"/>
</dbReference>
<dbReference type="PRINTS" id="PR00039">
    <property type="entry name" value="HTHLYSR"/>
</dbReference>
<comment type="caution">
    <text evidence="7">The sequence shown here is derived from an EMBL/GenBank/DDBJ whole genome shotgun (WGS) entry which is preliminary data.</text>
</comment>
<dbReference type="AlphaFoldDB" id="A0A4Z0HG58"/>
<evidence type="ECO:0000256" key="3">
    <source>
        <dbReference type="ARBA" id="ARBA00023125"/>
    </source>
</evidence>
<dbReference type="FunFam" id="1.10.10.10:FF:000001">
    <property type="entry name" value="LysR family transcriptional regulator"/>
    <property type="match status" value="1"/>
</dbReference>
<dbReference type="EMBL" id="SRID01000012">
    <property type="protein sequence ID" value="TGB17951.1"/>
    <property type="molecule type" value="Genomic_DNA"/>
</dbReference>
<evidence type="ECO:0000256" key="4">
    <source>
        <dbReference type="ARBA" id="ARBA00023163"/>
    </source>
</evidence>
<comment type="similarity">
    <text evidence="1">Belongs to the LysR transcriptional regulatory family.</text>
</comment>
<keyword evidence="2" id="KW-0805">Transcription regulation</keyword>
<proteinExistence type="inferred from homology"/>
<dbReference type="GO" id="GO:0032993">
    <property type="term" value="C:protein-DNA complex"/>
    <property type="evidence" value="ECO:0007669"/>
    <property type="project" value="TreeGrafter"/>
</dbReference>
<sequence>MSGTHRSQARREGEIAVAGSALELRELECFLALSEELHFGRAAERLYVSQSRVSQLLASLERRIGARLLERTSRRVRLTPLGERFLAELAPAYAALSGAVEAARTRARGLEGTLRLGFTGTADERVMSVITAFRAHCPGCEVETVEIPLGDPFGALRAAAVDAAIVLLPVAEPDLVLGPTFSRQPQTLATPAEHPFATRAAVSVEELAEVRLIAPAGPAPRYWQEFMAPTTTPAGRAIPRGPEVSTLQEGMTYVAAGRGMMLCCAPTALYQRRRDVAFVPVTGLPDSVLGLVWRRAHETERIRALSRAMADLTTDPWSERAAARIPAPPPDRASVPVPAALPDRAMPPLAGRAPVTAPPM</sequence>
<gene>
    <name evidence="7" type="ORF">E4099_02830</name>
</gene>
<evidence type="ECO:0000256" key="5">
    <source>
        <dbReference type="SAM" id="MobiDB-lite"/>
    </source>
</evidence>
<evidence type="ECO:0000313" key="8">
    <source>
        <dbReference type="Proteomes" id="UP000297948"/>
    </source>
</evidence>
<name>A0A4Z0HG58_9ACTN</name>
<evidence type="ECO:0000313" key="7">
    <source>
        <dbReference type="EMBL" id="TGB17951.1"/>
    </source>
</evidence>
<evidence type="ECO:0000259" key="6">
    <source>
        <dbReference type="PROSITE" id="PS50931"/>
    </source>
</evidence>
<dbReference type="Proteomes" id="UP000297948">
    <property type="component" value="Unassembled WGS sequence"/>
</dbReference>
<dbReference type="Gene3D" id="1.10.10.10">
    <property type="entry name" value="Winged helix-like DNA-binding domain superfamily/Winged helix DNA-binding domain"/>
    <property type="match status" value="1"/>
</dbReference>
<dbReference type="GO" id="GO:0003700">
    <property type="term" value="F:DNA-binding transcription factor activity"/>
    <property type="evidence" value="ECO:0007669"/>
    <property type="project" value="InterPro"/>
</dbReference>
<dbReference type="GO" id="GO:0003677">
    <property type="term" value="F:DNA binding"/>
    <property type="evidence" value="ECO:0007669"/>
    <property type="project" value="UniProtKB-KW"/>
</dbReference>
<reference evidence="7 8" key="1">
    <citation type="submission" date="2019-03" db="EMBL/GenBank/DDBJ databases">
        <authorList>
            <person name="Gonzalez-Pimentel J.L."/>
        </authorList>
    </citation>
    <scope>NUCLEOTIDE SEQUENCE [LARGE SCALE GENOMIC DNA]</scope>
    <source>
        <strain evidence="7 8">JCM 31289</strain>
    </source>
</reference>
<organism evidence="7 8">
    <name type="scientific">Streptomyces palmae</name>
    <dbReference type="NCBI Taxonomy" id="1701085"/>
    <lineage>
        <taxon>Bacteria</taxon>
        <taxon>Bacillati</taxon>
        <taxon>Actinomycetota</taxon>
        <taxon>Actinomycetes</taxon>
        <taxon>Kitasatosporales</taxon>
        <taxon>Streptomycetaceae</taxon>
        <taxon>Streptomyces</taxon>
    </lineage>
</organism>
<dbReference type="InterPro" id="IPR036388">
    <property type="entry name" value="WH-like_DNA-bd_sf"/>
</dbReference>
<dbReference type="PANTHER" id="PTHR30346">
    <property type="entry name" value="TRANSCRIPTIONAL DUAL REGULATOR HCAR-RELATED"/>
    <property type="match status" value="1"/>
</dbReference>
<dbReference type="InterPro" id="IPR036390">
    <property type="entry name" value="WH_DNA-bd_sf"/>
</dbReference>
<dbReference type="RefSeq" id="WP_135337290.1">
    <property type="nucleotide sequence ID" value="NZ_JBHLTX010000026.1"/>
</dbReference>
<evidence type="ECO:0000256" key="2">
    <source>
        <dbReference type="ARBA" id="ARBA00023015"/>
    </source>
</evidence>
<dbReference type="SUPFAM" id="SSF53850">
    <property type="entry name" value="Periplasmic binding protein-like II"/>
    <property type="match status" value="1"/>
</dbReference>
<dbReference type="Pfam" id="PF03466">
    <property type="entry name" value="LysR_substrate"/>
    <property type="match status" value="1"/>
</dbReference>
<dbReference type="SUPFAM" id="SSF46785">
    <property type="entry name" value="Winged helix' DNA-binding domain"/>
    <property type="match status" value="1"/>
</dbReference>
<protein>
    <submittedName>
        <fullName evidence="7">LysR family transcriptional regulator</fullName>
    </submittedName>
</protein>
<evidence type="ECO:0000256" key="1">
    <source>
        <dbReference type="ARBA" id="ARBA00009437"/>
    </source>
</evidence>
<feature type="domain" description="HTH lysR-type" evidence="6">
    <location>
        <begin position="22"/>
        <end position="79"/>
    </location>
</feature>
<dbReference type="InterPro" id="IPR000847">
    <property type="entry name" value="LysR_HTH_N"/>
</dbReference>
<keyword evidence="3" id="KW-0238">DNA-binding</keyword>
<dbReference type="Gene3D" id="3.40.190.10">
    <property type="entry name" value="Periplasmic binding protein-like II"/>
    <property type="match status" value="2"/>
</dbReference>
<accession>A0A4Z0HG58</accession>